<dbReference type="Proteomes" id="UP000694541">
    <property type="component" value="Unplaced"/>
</dbReference>
<evidence type="ECO:0000313" key="5">
    <source>
        <dbReference type="Proteomes" id="UP000694541"/>
    </source>
</evidence>
<evidence type="ECO:0000259" key="3">
    <source>
        <dbReference type="Pfam" id="PF01562"/>
    </source>
</evidence>
<keyword evidence="5" id="KW-1185">Reference proteome</keyword>
<feature type="compositionally biased region" description="Gly residues" evidence="2">
    <location>
        <begin position="37"/>
        <end position="52"/>
    </location>
</feature>
<dbReference type="AlphaFoldDB" id="A0A8B9MRZ3"/>
<accession>A0A8B9MRZ3</accession>
<keyword evidence="1" id="KW-1015">Disulfide bond</keyword>
<reference evidence="4" key="1">
    <citation type="submission" date="2025-08" db="UniProtKB">
        <authorList>
            <consortium name="Ensembl"/>
        </authorList>
    </citation>
    <scope>IDENTIFICATION</scope>
</reference>
<proteinExistence type="predicted"/>
<reference evidence="4" key="2">
    <citation type="submission" date="2025-09" db="UniProtKB">
        <authorList>
            <consortium name="Ensembl"/>
        </authorList>
    </citation>
    <scope>IDENTIFICATION</scope>
</reference>
<dbReference type="InterPro" id="IPR002870">
    <property type="entry name" value="Peptidase_M12B_N"/>
</dbReference>
<dbReference type="Ensembl" id="ENSANIT00000012145.1">
    <property type="protein sequence ID" value="ENSANIP00000011740.1"/>
    <property type="gene ID" value="ENSANIG00000007943.1"/>
</dbReference>
<sequence length="214" mass="22774">RAGLPLPPRGSALKKCGSGDGHRLKAAGQPSPRLPAGGRGLGAEGGGGGGGRRAALAHPGGGEGRLSSYEIVTPVRVNEFGEAFPHTRHFSRRKRSLEAPLEPAVFRTHYQLTAYGQVFQLNLSADAGFLAAQYAVVHVGAPQEQPSPDLRHCFYRGHVNAQETHMAVFSICGGLVSMLVTPPVSIHILLFPERNVVGCLCCRAELEIFGHRSK</sequence>
<feature type="domain" description="Peptidase M12B propeptide" evidence="3">
    <location>
        <begin position="70"/>
        <end position="160"/>
    </location>
</feature>
<evidence type="ECO:0000256" key="2">
    <source>
        <dbReference type="SAM" id="MobiDB-lite"/>
    </source>
</evidence>
<evidence type="ECO:0000313" key="4">
    <source>
        <dbReference type="Ensembl" id="ENSANIP00000011740.1"/>
    </source>
</evidence>
<organism evidence="4 5">
    <name type="scientific">Accipiter nisus</name>
    <name type="common">Eurasian sparrowhawk</name>
    <dbReference type="NCBI Taxonomy" id="211598"/>
    <lineage>
        <taxon>Eukaryota</taxon>
        <taxon>Metazoa</taxon>
        <taxon>Chordata</taxon>
        <taxon>Craniata</taxon>
        <taxon>Vertebrata</taxon>
        <taxon>Euteleostomi</taxon>
        <taxon>Archelosauria</taxon>
        <taxon>Archosauria</taxon>
        <taxon>Dinosauria</taxon>
        <taxon>Saurischia</taxon>
        <taxon>Theropoda</taxon>
        <taxon>Coelurosauria</taxon>
        <taxon>Aves</taxon>
        <taxon>Neognathae</taxon>
        <taxon>Neoaves</taxon>
        <taxon>Telluraves</taxon>
        <taxon>Accipitrimorphae</taxon>
        <taxon>Accipitriformes</taxon>
        <taxon>Accipitridae</taxon>
        <taxon>Accipitrinae</taxon>
        <taxon>Accipiter</taxon>
    </lineage>
</organism>
<feature type="region of interest" description="Disordered" evidence="2">
    <location>
        <begin position="1"/>
        <end position="63"/>
    </location>
</feature>
<evidence type="ECO:0000256" key="1">
    <source>
        <dbReference type="ARBA" id="ARBA00023157"/>
    </source>
</evidence>
<protein>
    <recommendedName>
        <fullName evidence="3">Peptidase M12B propeptide domain-containing protein</fullName>
    </recommendedName>
</protein>
<dbReference type="Pfam" id="PF01562">
    <property type="entry name" value="Pep_M12B_propep"/>
    <property type="match status" value="1"/>
</dbReference>
<name>A0A8B9MRZ3_9AVES</name>